<keyword evidence="20" id="KW-1185">Reference proteome</keyword>
<dbReference type="GO" id="GO:0007042">
    <property type="term" value="P:lysosomal lumen acidification"/>
    <property type="evidence" value="ECO:0007669"/>
    <property type="project" value="Ensembl"/>
</dbReference>
<sequence length="422" mass="45117">MAGRSAVGFLLAAALLGFLQTASSFQVKDSQGKLCLSANFSMRFTVEFMTKSKQQNATFILPPDAHVIEEASKCGKKEAPEEILVVGFGKGHSLNMTFEKNESLYYVVSALGFKFNLNDSSIFPNSSGELTEVKKGTDIQADLNTKYLCHSNNSITAGKVFVLLSNVAVEAYVTNNTLSKKETICSEDRSPTTAPVIPTHQSSTHTPSTTVVTTTSVPPSLKPEVGQYSVNGTSGTCLLASIGLQLNLTYTAQNKSVLSKVLNIPANAVSSGKCDNMTVILNLTSGNTKISLSFAQNSSIEKYFLHGIHVSADLPSEATEKSISVVNNSLSALKATIGKSYKCVAEEIIQVSDKAALNMYNVQVQAFKIAGFKFGAVEECQLDENNMLIPIVVGAALAGLVLIVLIAYLIGRKRSHAGYQTI</sequence>
<dbReference type="GO" id="GO:1902600">
    <property type="term" value="P:proton transmembrane transport"/>
    <property type="evidence" value="ECO:0007669"/>
    <property type="project" value="Ensembl"/>
</dbReference>
<feature type="domain" description="Lysosome-associated membrane glycoprotein 2-like luminal" evidence="18">
    <location>
        <begin position="223"/>
        <end position="369"/>
    </location>
</feature>
<dbReference type="GeneID" id="113411594"/>
<dbReference type="GO" id="GO:0005829">
    <property type="term" value="C:cytosol"/>
    <property type="evidence" value="ECO:0007669"/>
    <property type="project" value="GOC"/>
</dbReference>
<dbReference type="GO" id="GO:0035752">
    <property type="term" value="P:lysosomal lumen pH elevation"/>
    <property type="evidence" value="ECO:0007669"/>
    <property type="project" value="Ensembl"/>
</dbReference>
<evidence type="ECO:0000256" key="7">
    <source>
        <dbReference type="ARBA" id="ARBA00023136"/>
    </source>
</evidence>
<dbReference type="GO" id="GO:1902513">
    <property type="term" value="P:regulation of organelle transport along microtubule"/>
    <property type="evidence" value="ECO:0007669"/>
    <property type="project" value="Ensembl"/>
</dbReference>
<dbReference type="FunFam" id="2.40.160.110:FF:000001">
    <property type="entry name" value="lysosome-associated membrane glycoprotein 2 isoform X2"/>
    <property type="match status" value="1"/>
</dbReference>
<dbReference type="GO" id="GO:0005771">
    <property type="term" value="C:multivesicular body"/>
    <property type="evidence" value="ECO:0007669"/>
    <property type="project" value="Ensembl"/>
</dbReference>
<feature type="chain" id="PRO_5026824490" description="Lysosome-associated membrane glycoprotein 1" evidence="17">
    <location>
        <begin position="25"/>
        <end position="422"/>
    </location>
</feature>
<dbReference type="GO" id="GO:0072594">
    <property type="term" value="P:establishment of protein localization to organelle"/>
    <property type="evidence" value="ECO:0007669"/>
    <property type="project" value="Ensembl"/>
</dbReference>
<dbReference type="GO" id="GO:0048471">
    <property type="term" value="C:perinuclear region of cytoplasm"/>
    <property type="evidence" value="ECO:0007669"/>
    <property type="project" value="Ensembl"/>
</dbReference>
<dbReference type="Pfam" id="PF21222">
    <property type="entry name" value="Lamp2_2nd"/>
    <property type="match status" value="1"/>
</dbReference>
<evidence type="ECO:0000313" key="21">
    <source>
        <dbReference type="RefSeq" id="XP_026522516.1"/>
    </source>
</evidence>
<proteinExistence type="inferred from homology"/>
<dbReference type="InterPro" id="IPR002000">
    <property type="entry name" value="Lysosome-assoc_membr_glycop"/>
</dbReference>
<evidence type="ECO:0000256" key="13">
    <source>
        <dbReference type="ARBA" id="ARBA00074383"/>
    </source>
</evidence>
<keyword evidence="6 16" id="KW-1133">Transmembrane helix</keyword>
<feature type="signal peptide" evidence="17">
    <location>
        <begin position="1"/>
        <end position="24"/>
    </location>
</feature>
<feature type="domain" description="Lysosome-associated membrane glycoprotein 2-like luminal" evidence="18">
    <location>
        <begin position="22"/>
        <end position="172"/>
    </location>
</feature>
<keyword evidence="2" id="KW-1003">Cell membrane</keyword>
<dbReference type="GO" id="GO:0061474">
    <property type="term" value="C:phagolysosome membrane"/>
    <property type="evidence" value="ECO:0007669"/>
    <property type="project" value="Ensembl"/>
</dbReference>
<reference evidence="21" key="1">
    <citation type="submission" date="2025-08" db="UniProtKB">
        <authorList>
            <consortium name="RefSeq"/>
        </authorList>
    </citation>
    <scope>IDENTIFICATION</scope>
</reference>
<dbReference type="GO" id="GO:0019904">
    <property type="term" value="F:protein domain specific binding"/>
    <property type="evidence" value="ECO:0007669"/>
    <property type="project" value="Ensembl"/>
</dbReference>
<evidence type="ECO:0000256" key="14">
    <source>
        <dbReference type="PROSITE-ProRule" id="PRU00740"/>
    </source>
</evidence>
<dbReference type="AlphaFoldDB" id="A0A6J1TVV0"/>
<evidence type="ECO:0000256" key="9">
    <source>
        <dbReference type="ARBA" id="ARBA00023180"/>
    </source>
</evidence>
<keyword evidence="3 14" id="KW-0812">Transmembrane</keyword>
<dbReference type="GO" id="GO:0019899">
    <property type="term" value="F:enzyme binding"/>
    <property type="evidence" value="ECO:0007669"/>
    <property type="project" value="Ensembl"/>
</dbReference>
<dbReference type="GO" id="GO:0050821">
    <property type="term" value="P:protein stabilization"/>
    <property type="evidence" value="ECO:0007669"/>
    <property type="project" value="Ensembl"/>
</dbReference>
<keyword evidence="7 14" id="KW-0472">Membrane</keyword>
<keyword evidence="5" id="KW-0967">Endosome</keyword>
<gene>
    <name evidence="21" type="primary">LAMP1</name>
</gene>
<dbReference type="GO" id="GO:0101004">
    <property type="term" value="C:cytolytic granule membrane"/>
    <property type="evidence" value="ECO:0007669"/>
    <property type="project" value="Ensembl"/>
</dbReference>
<evidence type="ECO:0000313" key="20">
    <source>
        <dbReference type="Proteomes" id="UP000504612"/>
    </source>
</evidence>
<name>A0A6J1TVV0_9SAUR</name>
<keyword evidence="9" id="KW-0325">Glycoprotein</keyword>
<dbReference type="GO" id="GO:0008021">
    <property type="term" value="C:synaptic vesicle"/>
    <property type="evidence" value="ECO:0007669"/>
    <property type="project" value="Ensembl"/>
</dbReference>
<dbReference type="GO" id="GO:0043323">
    <property type="term" value="P:positive regulation of natural killer cell degranulation"/>
    <property type="evidence" value="ECO:0007669"/>
    <property type="project" value="Ensembl"/>
</dbReference>
<dbReference type="GO" id="GO:0009897">
    <property type="term" value="C:external side of plasma membrane"/>
    <property type="evidence" value="ECO:0007669"/>
    <property type="project" value="Ensembl"/>
</dbReference>
<evidence type="ECO:0000256" key="10">
    <source>
        <dbReference type="ARBA" id="ARBA00023228"/>
    </source>
</evidence>
<dbReference type="CDD" id="cd12087">
    <property type="entry name" value="TM_EGFR-like"/>
    <property type="match status" value="1"/>
</dbReference>
<keyword evidence="4 17" id="KW-0732">Signal</keyword>
<evidence type="ECO:0000259" key="19">
    <source>
        <dbReference type="Pfam" id="PF21222"/>
    </source>
</evidence>
<keyword evidence="8 14" id="KW-1015">Disulfide bond</keyword>
<evidence type="ECO:0000256" key="1">
    <source>
        <dbReference type="ARBA" id="ARBA00004251"/>
    </source>
</evidence>
<feature type="disulfide bond" evidence="14">
    <location>
        <begin position="343"/>
        <end position="380"/>
    </location>
</feature>
<dbReference type="GO" id="GO:0008200">
    <property type="term" value="F:ion channel inhibitor activity"/>
    <property type="evidence" value="ECO:0007669"/>
    <property type="project" value="Ensembl"/>
</dbReference>
<comment type="caution">
    <text evidence="14">Lacks conserved residue(s) required for the propagation of feature annotation.</text>
</comment>
<evidence type="ECO:0000256" key="17">
    <source>
        <dbReference type="SAM" id="SignalP"/>
    </source>
</evidence>
<feature type="disulfide bond" evidence="14">
    <location>
        <begin position="149"/>
        <end position="185"/>
    </location>
</feature>
<evidence type="ECO:0000256" key="5">
    <source>
        <dbReference type="ARBA" id="ARBA00022753"/>
    </source>
</evidence>
<dbReference type="GO" id="GO:0000421">
    <property type="term" value="C:autophagosome membrane"/>
    <property type="evidence" value="ECO:0007669"/>
    <property type="project" value="Ensembl"/>
</dbReference>
<dbReference type="RefSeq" id="XP_026522516.1">
    <property type="nucleotide sequence ID" value="XM_026666731.1"/>
</dbReference>
<comment type="subcellular location">
    <subcellularLocation>
        <location evidence="1">Cell membrane</location>
        <topology evidence="1">Single-pass type I membrane protein</topology>
    </subcellularLocation>
    <subcellularLocation>
        <location evidence="12">Cytolytic granule membrane</location>
        <topology evidence="12">Single-pass type I membrane protein</topology>
    </subcellularLocation>
    <subcellularLocation>
        <location evidence="11">Late endosome membrane</location>
        <topology evidence="11">Single-pass type I membrane protein</topology>
    </subcellularLocation>
    <subcellularLocation>
        <location evidence="14">Lysosome membrane</location>
        <topology evidence="14">Single-pass type I membrane protein</topology>
    </subcellularLocation>
</comment>
<dbReference type="Proteomes" id="UP000504612">
    <property type="component" value="Unplaced"/>
</dbReference>
<dbReference type="PANTHER" id="PTHR11506">
    <property type="entry name" value="LYSOSOME-ASSOCIATED MEMBRANE GLYCOPROTEIN"/>
    <property type="match status" value="1"/>
</dbReference>
<dbReference type="CTD" id="3916"/>
<dbReference type="PROSITE" id="PS00311">
    <property type="entry name" value="LAMP_2"/>
    <property type="match status" value="1"/>
</dbReference>
<evidence type="ECO:0000256" key="2">
    <source>
        <dbReference type="ARBA" id="ARBA00022475"/>
    </source>
</evidence>
<protein>
    <recommendedName>
        <fullName evidence="13">Lysosome-associated membrane glycoprotein 1</fullName>
    </recommendedName>
</protein>
<dbReference type="Pfam" id="PF01299">
    <property type="entry name" value="Lamp2-like_luminal"/>
    <property type="match status" value="2"/>
</dbReference>
<organism evidence="20 21">
    <name type="scientific">Notechis scutatus</name>
    <name type="common">mainland tiger snake</name>
    <dbReference type="NCBI Taxonomy" id="8663"/>
    <lineage>
        <taxon>Eukaryota</taxon>
        <taxon>Metazoa</taxon>
        <taxon>Chordata</taxon>
        <taxon>Craniata</taxon>
        <taxon>Vertebrata</taxon>
        <taxon>Euteleostomi</taxon>
        <taxon>Lepidosauria</taxon>
        <taxon>Squamata</taxon>
        <taxon>Bifurcata</taxon>
        <taxon>Unidentata</taxon>
        <taxon>Episquamata</taxon>
        <taxon>Toxicofera</taxon>
        <taxon>Serpentes</taxon>
        <taxon>Colubroidea</taxon>
        <taxon>Elapidae</taxon>
        <taxon>Hydrophiinae</taxon>
        <taxon>Notechis</taxon>
    </lineage>
</organism>
<evidence type="ECO:0000256" key="8">
    <source>
        <dbReference type="ARBA" id="ARBA00023157"/>
    </source>
</evidence>
<evidence type="ECO:0000256" key="11">
    <source>
        <dbReference type="ARBA" id="ARBA00037817"/>
    </source>
</evidence>
<dbReference type="GO" id="GO:0042470">
    <property type="term" value="C:melanosome"/>
    <property type="evidence" value="ECO:0007669"/>
    <property type="project" value="Ensembl"/>
</dbReference>
<feature type="domain" description="Lysosome-associated membrane glycoprotein 2-like transmembrane" evidence="19">
    <location>
        <begin position="389"/>
        <end position="420"/>
    </location>
</feature>
<evidence type="ECO:0000256" key="3">
    <source>
        <dbReference type="ARBA" id="ARBA00022692"/>
    </source>
</evidence>
<dbReference type="GO" id="GO:0031902">
    <property type="term" value="C:late endosome membrane"/>
    <property type="evidence" value="ECO:0007669"/>
    <property type="project" value="TreeGrafter"/>
</dbReference>
<dbReference type="Gene3D" id="2.40.160.110">
    <property type="match status" value="2"/>
</dbReference>
<dbReference type="PANTHER" id="PTHR11506:SF27">
    <property type="entry name" value="LYSOSOME-ASSOCIATED MEMBRANE GLYCOPROTEIN 1"/>
    <property type="match status" value="1"/>
</dbReference>
<dbReference type="PRINTS" id="PR00336">
    <property type="entry name" value="LYSASSOCTDMP"/>
</dbReference>
<dbReference type="GO" id="GO:0042383">
    <property type="term" value="C:sarcolemma"/>
    <property type="evidence" value="ECO:0007669"/>
    <property type="project" value="Ensembl"/>
</dbReference>
<dbReference type="GO" id="GO:0140507">
    <property type="term" value="P:granzyme-mediated programmed cell death signaling pathway"/>
    <property type="evidence" value="ECO:0007669"/>
    <property type="project" value="Ensembl"/>
</dbReference>
<evidence type="ECO:0000259" key="18">
    <source>
        <dbReference type="Pfam" id="PF01299"/>
    </source>
</evidence>
<dbReference type="PROSITE" id="PS51407">
    <property type="entry name" value="LAMP_3"/>
    <property type="match status" value="1"/>
</dbReference>
<dbReference type="GO" id="GO:0090160">
    <property type="term" value="P:Golgi to lysosome transport"/>
    <property type="evidence" value="ECO:0007669"/>
    <property type="project" value="Ensembl"/>
</dbReference>
<dbReference type="PROSITE" id="PS00310">
    <property type="entry name" value="LAMP_1"/>
    <property type="match status" value="1"/>
</dbReference>
<dbReference type="InterPro" id="IPR018134">
    <property type="entry name" value="LAMP_CS"/>
</dbReference>
<evidence type="ECO:0000256" key="15">
    <source>
        <dbReference type="SAM" id="MobiDB-lite"/>
    </source>
</evidence>
<dbReference type="KEGG" id="nss:113411594"/>
<feature type="transmembrane region" description="Helical" evidence="16">
    <location>
        <begin position="387"/>
        <end position="410"/>
    </location>
</feature>
<feature type="compositionally biased region" description="Low complexity" evidence="15">
    <location>
        <begin position="198"/>
        <end position="217"/>
    </location>
</feature>
<evidence type="ECO:0000256" key="6">
    <source>
        <dbReference type="ARBA" id="ARBA00022989"/>
    </source>
</evidence>
<dbReference type="GO" id="GO:0044754">
    <property type="term" value="C:autolysosome"/>
    <property type="evidence" value="ECO:0007669"/>
    <property type="project" value="Ensembl"/>
</dbReference>
<feature type="region of interest" description="Disordered" evidence="15">
    <location>
        <begin position="189"/>
        <end position="217"/>
    </location>
</feature>
<accession>A0A6J1TVV0</accession>
<feature type="disulfide bond" evidence="14">
    <location>
        <begin position="35"/>
        <end position="74"/>
    </location>
</feature>
<dbReference type="InterPro" id="IPR048524">
    <property type="entry name" value="Lamp2-like_TM"/>
</dbReference>
<evidence type="ECO:0000256" key="4">
    <source>
        <dbReference type="ARBA" id="ARBA00022729"/>
    </source>
</evidence>
<dbReference type="InterPro" id="IPR048528">
    <property type="entry name" value="Lamp2-like_luminal"/>
</dbReference>
<evidence type="ECO:0000256" key="12">
    <source>
        <dbReference type="ARBA" id="ARBA00060404"/>
    </source>
</evidence>
<comment type="similarity">
    <text evidence="14">Belongs to the LAMP family.</text>
</comment>
<evidence type="ECO:0000256" key="16">
    <source>
        <dbReference type="SAM" id="Phobius"/>
    </source>
</evidence>
<keyword evidence="10 14" id="KW-0458">Lysosome</keyword>